<reference evidence="2" key="1">
    <citation type="journal article" date="2015" name="PLoS Genet.">
        <title>The dynamic genome and transcriptome of the human fungal pathogen Blastomyces and close relative Emmonsia.</title>
        <authorList>
            <person name="Munoz J.F."/>
            <person name="Gauthier G.M."/>
            <person name="Desjardins C.A."/>
            <person name="Gallo J.E."/>
            <person name="Holder J."/>
            <person name="Sullivan T.D."/>
            <person name="Marty A.J."/>
            <person name="Carmen J.C."/>
            <person name="Chen Z."/>
            <person name="Ding L."/>
            <person name="Gujja S."/>
            <person name="Magrini V."/>
            <person name="Misas E."/>
            <person name="Mitreva M."/>
            <person name="Priest M."/>
            <person name="Saif S."/>
            <person name="Whiston E.A."/>
            <person name="Young S."/>
            <person name="Zeng Q."/>
            <person name="Goldman W.E."/>
            <person name="Mardis E.R."/>
            <person name="Taylor J.W."/>
            <person name="McEwen J.G."/>
            <person name="Clay O.K."/>
            <person name="Klein B.S."/>
            <person name="Cuomo C.A."/>
        </authorList>
    </citation>
    <scope>NUCLEOTIDE SEQUENCE [LARGE SCALE GENOMIC DNA]</scope>
    <source>
        <strain evidence="2">UAMH 139</strain>
    </source>
</reference>
<gene>
    <name evidence="1" type="ORF">EMPG_11329</name>
</gene>
<keyword evidence="2" id="KW-1185">Reference proteome</keyword>
<evidence type="ECO:0000313" key="2">
    <source>
        <dbReference type="Proteomes" id="UP000053573"/>
    </source>
</evidence>
<proteinExistence type="predicted"/>
<dbReference type="AlphaFoldDB" id="A0A0H1BQB6"/>
<accession>A0A0H1BQB6</accession>
<dbReference type="EMBL" id="LDEV01000055">
    <property type="protein sequence ID" value="KLJ13754.1"/>
    <property type="molecule type" value="Genomic_DNA"/>
</dbReference>
<organism evidence="1 2">
    <name type="scientific">Blastomyces silverae</name>
    <dbReference type="NCBI Taxonomy" id="2060906"/>
    <lineage>
        <taxon>Eukaryota</taxon>
        <taxon>Fungi</taxon>
        <taxon>Dikarya</taxon>
        <taxon>Ascomycota</taxon>
        <taxon>Pezizomycotina</taxon>
        <taxon>Eurotiomycetes</taxon>
        <taxon>Eurotiomycetidae</taxon>
        <taxon>Onygenales</taxon>
        <taxon>Ajellomycetaceae</taxon>
        <taxon>Blastomyces</taxon>
    </lineage>
</organism>
<evidence type="ECO:0000313" key="1">
    <source>
        <dbReference type="EMBL" id="KLJ13754.1"/>
    </source>
</evidence>
<comment type="caution">
    <text evidence="1">The sequence shown here is derived from an EMBL/GenBank/DDBJ whole genome shotgun (WGS) entry which is preliminary data.</text>
</comment>
<name>A0A0H1BQB6_9EURO</name>
<sequence length="72" mass="7964">MLRLSRRRPQVLILRCPDCAAPLGWSAFYSFGLFVADLLLPSARIPSLDEVQSPSGGRTISRSLMIARGRGY</sequence>
<dbReference type="Proteomes" id="UP000053573">
    <property type="component" value="Unassembled WGS sequence"/>
</dbReference>
<protein>
    <submittedName>
        <fullName evidence="1">Uncharacterized protein</fullName>
    </submittedName>
</protein>